<dbReference type="EnsemblPlants" id="novel_model_5441_5bd9a17a.1.5bd9b13b">
    <property type="protein sequence ID" value="cds.novel_model_5441_5bd9a17a.1.5bd9b13b"/>
    <property type="gene ID" value="novel_gene_2817_5bd9a17a"/>
</dbReference>
<evidence type="ECO:0000256" key="2">
    <source>
        <dbReference type="SAM" id="SignalP"/>
    </source>
</evidence>
<feature type="chain" id="PRO_5044663246" evidence="2">
    <location>
        <begin position="19"/>
        <end position="69"/>
    </location>
</feature>
<evidence type="ECO:0000313" key="3">
    <source>
        <dbReference type="EnsemblPlants" id="cds.novel_model_5441_5bd9a17a.1.5bd9b13b"/>
    </source>
</evidence>
<keyword evidence="4" id="KW-1185">Reference proteome</keyword>
<dbReference type="Gramene" id="novel_model_5441_5bd9a17a.1.5bd9b13b">
    <property type="protein sequence ID" value="cds.novel_model_5441_5bd9a17a.1.5bd9b13b"/>
    <property type="gene ID" value="novel_gene_2817_5bd9a17a"/>
</dbReference>
<protein>
    <submittedName>
        <fullName evidence="3">Uncharacterized protein</fullName>
    </submittedName>
</protein>
<dbReference type="EMBL" id="UZAU01000598">
    <property type="status" value="NOT_ANNOTATED_CDS"/>
    <property type="molecule type" value="Genomic_DNA"/>
</dbReference>
<proteinExistence type="predicted"/>
<dbReference type="Proteomes" id="UP000596661">
    <property type="component" value="Chromosome 6"/>
</dbReference>
<evidence type="ECO:0000313" key="4">
    <source>
        <dbReference type="Proteomes" id="UP000596661"/>
    </source>
</evidence>
<sequence>MLFFSFLLNRLLHPLLHPLNGVFEGSQCKRDNERCSSSKGVCFTLLQRVYVHYLCIIVILLWMLFWICD</sequence>
<organism evidence="3 4">
    <name type="scientific">Cannabis sativa</name>
    <name type="common">Hemp</name>
    <name type="synonym">Marijuana</name>
    <dbReference type="NCBI Taxonomy" id="3483"/>
    <lineage>
        <taxon>Eukaryota</taxon>
        <taxon>Viridiplantae</taxon>
        <taxon>Streptophyta</taxon>
        <taxon>Embryophyta</taxon>
        <taxon>Tracheophyta</taxon>
        <taxon>Spermatophyta</taxon>
        <taxon>Magnoliopsida</taxon>
        <taxon>eudicotyledons</taxon>
        <taxon>Gunneridae</taxon>
        <taxon>Pentapetalae</taxon>
        <taxon>rosids</taxon>
        <taxon>fabids</taxon>
        <taxon>Rosales</taxon>
        <taxon>Cannabaceae</taxon>
        <taxon>Cannabis</taxon>
    </lineage>
</organism>
<keyword evidence="1" id="KW-0472">Membrane</keyword>
<feature type="transmembrane region" description="Helical" evidence="1">
    <location>
        <begin position="50"/>
        <end position="68"/>
    </location>
</feature>
<dbReference type="AlphaFoldDB" id="A0A803R5U0"/>
<reference evidence="3 4" key="1">
    <citation type="submission" date="2018-11" db="EMBL/GenBank/DDBJ databases">
        <authorList>
            <person name="Grassa J C."/>
        </authorList>
    </citation>
    <scope>NUCLEOTIDE SEQUENCE [LARGE SCALE GENOMIC DNA]</scope>
</reference>
<keyword evidence="2" id="KW-0732">Signal</keyword>
<feature type="signal peptide" evidence="2">
    <location>
        <begin position="1"/>
        <end position="18"/>
    </location>
</feature>
<evidence type="ECO:0000256" key="1">
    <source>
        <dbReference type="SAM" id="Phobius"/>
    </source>
</evidence>
<accession>A0A803R5U0</accession>
<name>A0A803R5U0_CANSA</name>
<dbReference type="Gramene" id="novel_model_5440_5bd9a17a">
    <property type="protein sequence ID" value="cds.novel_model_5440_5bd9a17a"/>
    <property type="gene ID" value="novel_gene_2817_5bd9a17a"/>
</dbReference>
<keyword evidence="1" id="KW-0812">Transmembrane</keyword>
<accession>A0A803R5T9</accession>
<reference evidence="3" key="2">
    <citation type="submission" date="2021-03" db="UniProtKB">
        <authorList>
            <consortium name="EnsemblPlants"/>
        </authorList>
    </citation>
    <scope>IDENTIFICATION</scope>
</reference>
<dbReference type="EnsemblPlants" id="novel_model_5440_5bd9a17a">
    <property type="protein sequence ID" value="cds.novel_model_5440_5bd9a17a"/>
    <property type="gene ID" value="novel_gene_2817_5bd9a17a"/>
</dbReference>
<keyword evidence="1" id="KW-1133">Transmembrane helix</keyword>